<gene>
    <name evidence="10" type="ORF">JY500_19530</name>
</gene>
<evidence type="ECO:0000313" key="11">
    <source>
        <dbReference type="Proteomes" id="UP000663570"/>
    </source>
</evidence>
<evidence type="ECO:0000256" key="5">
    <source>
        <dbReference type="ARBA" id="ARBA00023002"/>
    </source>
</evidence>
<accession>A0ABX7M4F0</accession>
<dbReference type="InterPro" id="IPR004852">
    <property type="entry name" value="Di-haem_cyt_c_peroxidsae"/>
</dbReference>
<keyword evidence="3 7" id="KW-0479">Metal-binding</keyword>
<feature type="chain" id="PRO_5047231253" description="Cytochrome c domain-containing protein" evidence="8">
    <location>
        <begin position="29"/>
        <end position="438"/>
    </location>
</feature>
<comment type="subcellular location">
    <subcellularLocation>
        <location evidence="1">Cell envelope</location>
    </subcellularLocation>
</comment>
<dbReference type="InterPro" id="IPR036909">
    <property type="entry name" value="Cyt_c-like_dom_sf"/>
</dbReference>
<dbReference type="Gene3D" id="1.10.760.10">
    <property type="entry name" value="Cytochrome c-like domain"/>
    <property type="match status" value="2"/>
</dbReference>
<evidence type="ECO:0000256" key="2">
    <source>
        <dbReference type="ARBA" id="ARBA00022617"/>
    </source>
</evidence>
<keyword evidence="5" id="KW-0560">Oxidoreductase</keyword>
<evidence type="ECO:0000256" key="1">
    <source>
        <dbReference type="ARBA" id="ARBA00004196"/>
    </source>
</evidence>
<organism evidence="10 11">
    <name type="scientific">Niveibacterium microcysteis</name>
    <dbReference type="NCBI Taxonomy" id="2811415"/>
    <lineage>
        <taxon>Bacteria</taxon>
        <taxon>Pseudomonadati</taxon>
        <taxon>Pseudomonadota</taxon>
        <taxon>Betaproteobacteria</taxon>
        <taxon>Rhodocyclales</taxon>
        <taxon>Rhodocyclaceae</taxon>
        <taxon>Niveibacterium</taxon>
    </lineage>
</organism>
<keyword evidence="11" id="KW-1185">Reference proteome</keyword>
<feature type="domain" description="Cytochrome c" evidence="9">
    <location>
        <begin position="260"/>
        <end position="428"/>
    </location>
</feature>
<dbReference type="SUPFAM" id="SSF46626">
    <property type="entry name" value="Cytochrome c"/>
    <property type="match status" value="2"/>
</dbReference>
<name>A0ABX7M4F0_9RHOO</name>
<evidence type="ECO:0000256" key="4">
    <source>
        <dbReference type="ARBA" id="ARBA00022729"/>
    </source>
</evidence>
<reference evidence="10 11" key="1">
    <citation type="submission" date="2021-02" db="EMBL/GenBank/DDBJ databases">
        <title>Niveibacterium changnyeongensis HC41.</title>
        <authorList>
            <person name="Kang M."/>
        </authorList>
    </citation>
    <scope>NUCLEOTIDE SEQUENCE [LARGE SCALE GENOMIC DNA]</scope>
    <source>
        <strain evidence="10 11">HC41</strain>
    </source>
</reference>
<evidence type="ECO:0000256" key="3">
    <source>
        <dbReference type="ARBA" id="ARBA00022723"/>
    </source>
</evidence>
<evidence type="ECO:0000259" key="9">
    <source>
        <dbReference type="PROSITE" id="PS51007"/>
    </source>
</evidence>
<dbReference type="InterPro" id="IPR009056">
    <property type="entry name" value="Cyt_c-like_dom"/>
</dbReference>
<evidence type="ECO:0000256" key="7">
    <source>
        <dbReference type="PROSITE-ProRule" id="PRU00433"/>
    </source>
</evidence>
<dbReference type="PROSITE" id="PS51007">
    <property type="entry name" value="CYTC"/>
    <property type="match status" value="2"/>
</dbReference>
<dbReference type="PANTHER" id="PTHR30600">
    <property type="entry name" value="CYTOCHROME C PEROXIDASE-RELATED"/>
    <property type="match status" value="1"/>
</dbReference>
<evidence type="ECO:0000256" key="6">
    <source>
        <dbReference type="ARBA" id="ARBA00023004"/>
    </source>
</evidence>
<protein>
    <recommendedName>
        <fullName evidence="9">Cytochrome c domain-containing protein</fullName>
    </recommendedName>
</protein>
<dbReference type="InterPro" id="IPR051395">
    <property type="entry name" value="Cytochrome_c_Peroxidase/MauG"/>
</dbReference>
<evidence type="ECO:0000313" key="10">
    <source>
        <dbReference type="EMBL" id="QSI76625.1"/>
    </source>
</evidence>
<feature type="domain" description="Cytochrome c" evidence="9">
    <location>
        <begin position="72"/>
        <end position="183"/>
    </location>
</feature>
<dbReference type="RefSeq" id="WP_206254267.1">
    <property type="nucleotide sequence ID" value="NZ_CP071060.1"/>
</dbReference>
<dbReference type="EMBL" id="CP071060">
    <property type="protein sequence ID" value="QSI76625.1"/>
    <property type="molecule type" value="Genomic_DNA"/>
</dbReference>
<keyword evidence="6 7" id="KW-0408">Iron</keyword>
<sequence>MARSTTAMRMFGVVFAASVLSAVTLASAGYLHEPSGADDWSAEEKQVLASLSLTRLPAAPADPSNAVERLPAAIDLGKRLFSDARFSRNGAVSCASCHDPDRQFQDGLPVGQGVGTGSRRAMPVVGAAYSTWLFWDGRKDSLWSQALGPLEDGVEHGGTRTRYARLIAANYRKDYEALFGALPDLEGLPLDASPLGDAVAQAAWNAMDARRRDEVSRVFASIGKAIAAYEKSLRHEPSRFDRYVDAVVTDAPAARSMLRANEVRGLRLFIGKGQCVSCHNGPLLTDQQFHNTGVPPRNATAPDRGRAAATKKVLGDEFNCRGPFNDAGASQCPELQFMVADDPALEGAFKTPGLRGVAQRPPYMHAGQFASLERVVRHYVAAPHAVIGRSELSHRHEGSKDDPKAGRAPIELTETEIADLVSFLGTLNADRSAKAATP</sequence>
<dbReference type="Pfam" id="PF03150">
    <property type="entry name" value="CCP_MauG"/>
    <property type="match status" value="1"/>
</dbReference>
<proteinExistence type="predicted"/>
<dbReference type="PANTHER" id="PTHR30600:SF10">
    <property type="entry name" value="BLL6722 PROTEIN"/>
    <property type="match status" value="1"/>
</dbReference>
<keyword evidence="2 7" id="KW-0349">Heme</keyword>
<keyword evidence="4 8" id="KW-0732">Signal</keyword>
<feature type="signal peptide" evidence="8">
    <location>
        <begin position="1"/>
        <end position="28"/>
    </location>
</feature>
<dbReference type="Proteomes" id="UP000663570">
    <property type="component" value="Chromosome"/>
</dbReference>
<evidence type="ECO:0000256" key="8">
    <source>
        <dbReference type="SAM" id="SignalP"/>
    </source>
</evidence>